<evidence type="ECO:0000313" key="2">
    <source>
        <dbReference type="EMBL" id="VFS62624.1"/>
    </source>
</evidence>
<accession>A0A485AND8</accession>
<dbReference type="Proteomes" id="UP000345637">
    <property type="component" value="Unassembled WGS sequence"/>
</dbReference>
<name>A0A485AND8_RAOPL</name>
<dbReference type="EMBL" id="CAADJE010000020">
    <property type="protein sequence ID" value="VFS62624.1"/>
    <property type="molecule type" value="Genomic_DNA"/>
</dbReference>
<proteinExistence type="predicted"/>
<gene>
    <name evidence="2" type="ORF">NCTC12998_01959</name>
</gene>
<feature type="coiled-coil region" evidence="1">
    <location>
        <begin position="298"/>
        <end position="367"/>
    </location>
</feature>
<protein>
    <submittedName>
        <fullName evidence="2">Uncharacterized protein</fullName>
    </submittedName>
</protein>
<evidence type="ECO:0000256" key="1">
    <source>
        <dbReference type="SAM" id="Coils"/>
    </source>
</evidence>
<keyword evidence="1" id="KW-0175">Coiled coil</keyword>
<sequence length="539" mass="61895">MLVYVNNFNLVGANHFDKAFNSVAGWLKSVTGKHFTVDELRSNSEYQHEKFKIRVYTATKKEPYLYSILLTHKDDHVHGRYWSTEISIRLDKSSTFLSILLETQDVSTRVTTIPSSTRPKLVSFLLKNSQLDYDTVGIKPNKITDTTEDYTAFSYEVDRLERNYPLILVSNEHEAKPLINPKKLQEQLLGLAQVVYTEDEIDSWEMERTLGRKYSAWGGAINIIFPPYKKNSCATHLLLNNDIKSLLESKINLNHHILSIITHKTNAIKNKAHFSPVDVRSKRQKDYQASLKEKFNALEESNDFKELAEEAFTQLEEQSNVIDNINEEHQKKVLALEALYFGSLEELDAAQQELNSKEFKINDLKGLIQQLTSNSKSGLQNENISKEELVNCLALDLYPEQCLRIISDFIPERVTILESAYKSAKEMGRFKNGRGLILKLWRLGNEYLDAFLTSGDSKAKEVFGKSYSAKESETTTNNRRLSSLRKFNYNGQSIEMQRHLKIGVSQNVEQTLRVYFHVDQEEKKIIIGYCGEHLPVSSV</sequence>
<evidence type="ECO:0000313" key="3">
    <source>
        <dbReference type="Proteomes" id="UP000345637"/>
    </source>
</evidence>
<organism evidence="2 3">
    <name type="scientific">Raoultella planticola</name>
    <name type="common">Klebsiella planticola</name>
    <dbReference type="NCBI Taxonomy" id="575"/>
    <lineage>
        <taxon>Bacteria</taxon>
        <taxon>Pseudomonadati</taxon>
        <taxon>Pseudomonadota</taxon>
        <taxon>Gammaproteobacteria</taxon>
        <taxon>Enterobacterales</taxon>
        <taxon>Enterobacteriaceae</taxon>
        <taxon>Klebsiella/Raoultella group</taxon>
        <taxon>Raoultella</taxon>
    </lineage>
</organism>
<reference evidence="2 3" key="1">
    <citation type="submission" date="2019-03" db="EMBL/GenBank/DDBJ databases">
        <authorList>
            <consortium name="Pathogen Informatics"/>
        </authorList>
    </citation>
    <scope>NUCLEOTIDE SEQUENCE [LARGE SCALE GENOMIC DNA]</scope>
    <source>
        <strain evidence="2 3">NCTC12998</strain>
    </source>
</reference>
<dbReference type="AlphaFoldDB" id="A0A485AND8"/>
<dbReference type="RefSeq" id="WP_032698281.1">
    <property type="nucleotide sequence ID" value="NZ_JAQNHJ010000023.1"/>
</dbReference>